<dbReference type="KEGG" id="sla:SERLADRAFT_456511"/>
<dbReference type="HOGENOM" id="CLU_105927_0_0_1"/>
<feature type="compositionally biased region" description="Pro residues" evidence="1">
    <location>
        <begin position="52"/>
        <end position="68"/>
    </location>
</feature>
<reference evidence="2" key="1">
    <citation type="submission" date="2011-04" db="EMBL/GenBank/DDBJ databases">
        <title>Evolution of plant cell wall degrading machinery underlies the functional diversity of forest fungi.</title>
        <authorList>
            <consortium name="US DOE Joint Genome Institute (JGI-PGF)"/>
            <person name="Eastwood D.C."/>
            <person name="Floudas D."/>
            <person name="Binder M."/>
            <person name="Majcherczyk A."/>
            <person name="Schneider P."/>
            <person name="Aerts A."/>
            <person name="Asiegbu F.O."/>
            <person name="Baker S.E."/>
            <person name="Barry K."/>
            <person name="Bendiksby M."/>
            <person name="Blumentritt M."/>
            <person name="Coutinho P.M."/>
            <person name="Cullen D."/>
            <person name="Cullen D."/>
            <person name="Gathman A."/>
            <person name="Goodell B."/>
            <person name="Henrissat B."/>
            <person name="Ihrmark K."/>
            <person name="Kauserud H."/>
            <person name="Kohler A."/>
            <person name="LaButti K."/>
            <person name="Lapidus A."/>
            <person name="Lavin J.L."/>
            <person name="Lee Y.-H."/>
            <person name="Lindquist E."/>
            <person name="Lilly W."/>
            <person name="Lucas S."/>
            <person name="Morin E."/>
            <person name="Murat C."/>
            <person name="Oguiza J.A."/>
            <person name="Park J."/>
            <person name="Pisabarro A.G."/>
            <person name="Riley R."/>
            <person name="Rosling A."/>
            <person name="Salamov A."/>
            <person name="Schmidt O."/>
            <person name="Schmutz J."/>
            <person name="Skrede I."/>
            <person name="Stenlid J."/>
            <person name="Wiebenga A."/>
            <person name="Xie X."/>
            <person name="Kues U."/>
            <person name="Hibbett D.S."/>
            <person name="Hoffmeister D."/>
            <person name="Hogberg N."/>
            <person name="Martin F."/>
            <person name="Grigoriev I.V."/>
            <person name="Watkinson S.C."/>
        </authorList>
    </citation>
    <scope>NUCLEOTIDE SEQUENCE</scope>
    <source>
        <strain evidence="2">S7.9</strain>
    </source>
</reference>
<name>F8NHG8_SERL9</name>
<accession>F8NHG8</accession>
<dbReference type="RefSeq" id="XP_007313381.1">
    <property type="nucleotide sequence ID" value="XM_007313319.1"/>
</dbReference>
<dbReference type="EMBL" id="GL945429">
    <property type="protein sequence ID" value="EGO29139.1"/>
    <property type="molecule type" value="Genomic_DNA"/>
</dbReference>
<evidence type="ECO:0008006" key="3">
    <source>
        <dbReference type="Google" id="ProtNLM"/>
    </source>
</evidence>
<dbReference type="InterPro" id="IPR053720">
    <property type="entry name" value="Psm_Assembly_Chaperone"/>
</dbReference>
<dbReference type="GeneID" id="18817344"/>
<gene>
    <name evidence="2" type="ORF">SERLADRAFT_456511</name>
</gene>
<protein>
    <recommendedName>
        <fullName evidence="3">Proteasome assembly chaperone 3</fullName>
    </recommendedName>
</protein>
<proteinExistence type="predicted"/>
<dbReference type="Gene3D" id="3.30.230.90">
    <property type="match status" value="1"/>
</dbReference>
<evidence type="ECO:0000256" key="1">
    <source>
        <dbReference type="SAM" id="MobiDB-lite"/>
    </source>
</evidence>
<dbReference type="Proteomes" id="UP000008064">
    <property type="component" value="Unassembled WGS sequence"/>
</dbReference>
<sequence length="159" mass="17140">MLNVLQTAKELNGLRTEIVLQEFADRILLLISQKGKVGNLIQTSIPSTTPLIPAPPPDASNPNPLPPPPPAVQLTPLLGSGPSEHMQALHSIYAAQAATIIWNFEDQLPLKFYRRNVIVGLALQSSGGDTLSGLSDGEREEFHAVMNMLQTLLSSAKLD</sequence>
<feature type="region of interest" description="Disordered" evidence="1">
    <location>
        <begin position="48"/>
        <end position="68"/>
    </location>
</feature>
<dbReference type="OrthoDB" id="5593278at2759"/>
<evidence type="ECO:0000313" key="2">
    <source>
        <dbReference type="EMBL" id="EGO29139.1"/>
    </source>
</evidence>
<dbReference type="AlphaFoldDB" id="F8NHG8"/>
<organism>
    <name type="scientific">Serpula lacrymans var. lacrymans (strain S7.9)</name>
    <name type="common">Dry rot fungus</name>
    <dbReference type="NCBI Taxonomy" id="578457"/>
    <lineage>
        <taxon>Eukaryota</taxon>
        <taxon>Fungi</taxon>
        <taxon>Dikarya</taxon>
        <taxon>Basidiomycota</taxon>
        <taxon>Agaricomycotina</taxon>
        <taxon>Agaricomycetes</taxon>
        <taxon>Agaricomycetidae</taxon>
        <taxon>Boletales</taxon>
        <taxon>Coniophorineae</taxon>
        <taxon>Serpulaceae</taxon>
        <taxon>Serpula</taxon>
    </lineage>
</organism>